<gene>
    <name evidence="1" type="ORF">EVJ46_00080</name>
</gene>
<accession>A0A519BHD7</accession>
<dbReference type="Proteomes" id="UP000316562">
    <property type="component" value="Unassembled WGS sequence"/>
</dbReference>
<name>A0A519BHD7_ACIG2</name>
<protein>
    <submittedName>
        <fullName evidence="1">Uncharacterized protein</fullName>
    </submittedName>
</protein>
<proteinExistence type="predicted"/>
<evidence type="ECO:0000313" key="2">
    <source>
        <dbReference type="Proteomes" id="UP000316562"/>
    </source>
</evidence>
<sequence length="66" mass="7947">MNFEDYILDIYNKEILSHIECETLKKIYQNQNKDLIAVKRFLKNNFSDITSSRLINEIEIYEFKGV</sequence>
<comment type="caution">
    <text evidence="1">The sequence shown here is derived from an EMBL/GenBank/DDBJ whole genome shotgun (WGS) entry which is preliminary data.</text>
</comment>
<organism evidence="1 2">
    <name type="scientific">Acididesulfobacter guangdongensis</name>
    <dbReference type="NCBI Taxonomy" id="2597225"/>
    <lineage>
        <taxon>Bacteria</taxon>
        <taxon>Deltaproteobacteria</taxon>
        <taxon>Candidatus Acidulodesulfobacterales</taxon>
        <taxon>Candidatus Acididesulfobacter</taxon>
    </lineage>
</organism>
<dbReference type="EMBL" id="SGBC01000001">
    <property type="protein sequence ID" value="RZD16674.1"/>
    <property type="molecule type" value="Genomic_DNA"/>
</dbReference>
<reference evidence="1 2" key="1">
    <citation type="journal article" date="2019" name="ISME J.">
        <title>Insights into ecological role of a new deltaproteobacterial order Candidatus Acidulodesulfobacterales by metagenomics and metatranscriptomics.</title>
        <authorList>
            <person name="Tan S."/>
            <person name="Liu J."/>
            <person name="Fang Y."/>
            <person name="Hedlund B.P."/>
            <person name="Lian Z.H."/>
            <person name="Huang L.Y."/>
            <person name="Li J.T."/>
            <person name="Huang L.N."/>
            <person name="Li W.J."/>
            <person name="Jiang H.C."/>
            <person name="Dong H.L."/>
            <person name="Shu W.S."/>
        </authorList>
    </citation>
    <scope>NUCLEOTIDE SEQUENCE [LARGE SCALE GENOMIC DNA]</scope>
    <source>
        <strain evidence="1">AP2</strain>
    </source>
</reference>
<evidence type="ECO:0000313" key="1">
    <source>
        <dbReference type="EMBL" id="RZD16674.1"/>
    </source>
</evidence>
<dbReference type="AlphaFoldDB" id="A0A519BHD7"/>